<name>A0AAV4TKL7_CAEEX</name>
<comment type="caution">
    <text evidence="1">The sequence shown here is derived from an EMBL/GenBank/DDBJ whole genome shotgun (WGS) entry which is preliminary data.</text>
</comment>
<organism evidence="1 2">
    <name type="scientific">Caerostris extrusa</name>
    <name type="common">Bark spider</name>
    <name type="synonym">Caerostris bankana</name>
    <dbReference type="NCBI Taxonomy" id="172846"/>
    <lineage>
        <taxon>Eukaryota</taxon>
        <taxon>Metazoa</taxon>
        <taxon>Ecdysozoa</taxon>
        <taxon>Arthropoda</taxon>
        <taxon>Chelicerata</taxon>
        <taxon>Arachnida</taxon>
        <taxon>Araneae</taxon>
        <taxon>Araneomorphae</taxon>
        <taxon>Entelegynae</taxon>
        <taxon>Araneoidea</taxon>
        <taxon>Araneidae</taxon>
        <taxon>Caerostris</taxon>
    </lineage>
</organism>
<proteinExistence type="predicted"/>
<keyword evidence="2" id="KW-1185">Reference proteome</keyword>
<evidence type="ECO:0000313" key="1">
    <source>
        <dbReference type="EMBL" id="GIY45350.1"/>
    </source>
</evidence>
<evidence type="ECO:0000313" key="2">
    <source>
        <dbReference type="Proteomes" id="UP001054945"/>
    </source>
</evidence>
<gene>
    <name evidence="1" type="ORF">CEXT_751961</name>
</gene>
<accession>A0AAV4TKL7</accession>
<dbReference type="EMBL" id="BPLR01011260">
    <property type="protein sequence ID" value="GIY45350.1"/>
    <property type="molecule type" value="Genomic_DNA"/>
</dbReference>
<protein>
    <submittedName>
        <fullName evidence="1">Uncharacterized protein</fullName>
    </submittedName>
</protein>
<sequence>MLLSASINKRHFELHCTNIAAHHSPDFLLRLRRGIKVIDNKHCRLAFDFSKGQMLYLHSINKRHFAGYYYQHWGCCHLLPFRSQIMAARLQLILTNIMLGFLSDFPRGQMLFVCLNETNEILRCFTTQHCFLLPVIFYLLLRLQIMAIKLIVKRSLCLRLSIF</sequence>
<reference evidence="1 2" key="1">
    <citation type="submission" date="2021-06" db="EMBL/GenBank/DDBJ databases">
        <title>Caerostris extrusa draft genome.</title>
        <authorList>
            <person name="Kono N."/>
            <person name="Arakawa K."/>
        </authorList>
    </citation>
    <scope>NUCLEOTIDE SEQUENCE [LARGE SCALE GENOMIC DNA]</scope>
</reference>
<dbReference type="Proteomes" id="UP001054945">
    <property type="component" value="Unassembled WGS sequence"/>
</dbReference>
<dbReference type="AlphaFoldDB" id="A0AAV4TKL7"/>